<dbReference type="EMBL" id="DAAXOC010000019">
    <property type="protein sequence ID" value="HAG1920687.1"/>
    <property type="molecule type" value="Genomic_DNA"/>
</dbReference>
<reference evidence="2" key="2">
    <citation type="submission" date="2020-02" db="EMBL/GenBank/DDBJ databases">
        <authorList>
            <consortium name="NCBI Pathogen Detection Project"/>
        </authorList>
    </citation>
    <scope>NUCLEOTIDE SEQUENCE</scope>
    <source>
        <strain evidence="2">MA.CK_99/00001287</strain>
    </source>
</reference>
<gene>
    <name evidence="1" type="ORF">G8X01_004613</name>
    <name evidence="2" type="ORF">G8X01_004860</name>
</gene>
<dbReference type="EMBL" id="DAAXOC010000033">
    <property type="protein sequence ID" value="HAG1920920.1"/>
    <property type="molecule type" value="Genomic_DNA"/>
</dbReference>
<sequence>MRFTKKNISSIQWRFLQFSDEARRWLNLRKETSCYGLAPVVFRSISHFKRLFSQMPPAISSRVLNVFGVDYKSHLPEEYAAYLAANQPVMTCVYGNTATGKTNFKDSLLRCISDDMAENFLVEDEDNGRISEDTRLHLFKSFFDEGRNVVFVEHAHNCSCMITRFVNAMASSKVNFIFIGEVGPARKAKMITAVGKGGYTWETSV</sequence>
<comment type="caution">
    <text evidence="2">The sequence shown here is derived from an EMBL/GenBank/DDBJ whole genome shotgun (WGS) entry which is preliminary data.</text>
</comment>
<reference evidence="2" key="1">
    <citation type="journal article" date="2018" name="Genome Biol.">
        <title>SKESA: strategic k-mer extension for scrupulous assemblies.</title>
        <authorList>
            <person name="Souvorov A."/>
            <person name="Agarwala R."/>
            <person name="Lipman D.J."/>
        </authorList>
    </citation>
    <scope>NUCLEOTIDE SEQUENCE</scope>
    <source>
        <strain evidence="2">MA.CK_99/00001287</strain>
    </source>
</reference>
<dbReference type="RefSeq" id="WP_051120014.1">
    <property type="nucleotide sequence ID" value="NZ_CP069167.1"/>
</dbReference>
<dbReference type="AlphaFoldDB" id="A0A759R7V4"/>
<evidence type="ECO:0000313" key="2">
    <source>
        <dbReference type="EMBL" id="HAG1920920.1"/>
    </source>
</evidence>
<name>A0A759R7V4_SALER</name>
<protein>
    <submittedName>
        <fullName evidence="2">Uncharacterized protein</fullName>
    </submittedName>
</protein>
<proteinExistence type="predicted"/>
<evidence type="ECO:0000313" key="1">
    <source>
        <dbReference type="EMBL" id="HAG1920687.1"/>
    </source>
</evidence>
<organism evidence="2">
    <name type="scientific">Salmonella enterica</name>
    <name type="common">Salmonella choleraesuis</name>
    <dbReference type="NCBI Taxonomy" id="28901"/>
    <lineage>
        <taxon>Bacteria</taxon>
        <taxon>Pseudomonadati</taxon>
        <taxon>Pseudomonadota</taxon>
        <taxon>Gammaproteobacteria</taxon>
        <taxon>Enterobacterales</taxon>
        <taxon>Enterobacteriaceae</taxon>
        <taxon>Salmonella</taxon>
    </lineage>
</organism>
<accession>A0A759R7V4</accession>